<dbReference type="HOGENOM" id="CLU_064080_0_0_4"/>
<dbReference type="Pfam" id="PF01936">
    <property type="entry name" value="NYN"/>
    <property type="match status" value="1"/>
</dbReference>
<dbReference type="PANTHER" id="PTHR35811:SF1">
    <property type="entry name" value="HTH OST-TYPE DOMAIN-CONTAINING PROTEIN"/>
    <property type="match status" value="1"/>
</dbReference>
<feature type="region of interest" description="Disordered" evidence="1">
    <location>
        <begin position="200"/>
        <end position="296"/>
    </location>
</feature>
<feature type="compositionally biased region" description="Pro residues" evidence="1">
    <location>
        <begin position="284"/>
        <end position="293"/>
    </location>
</feature>
<gene>
    <name evidence="3" type="ordered locus">RGE_09380</name>
</gene>
<dbReference type="GO" id="GO:0004540">
    <property type="term" value="F:RNA nuclease activity"/>
    <property type="evidence" value="ECO:0007669"/>
    <property type="project" value="InterPro"/>
</dbReference>
<feature type="compositionally biased region" description="Low complexity" evidence="1">
    <location>
        <begin position="146"/>
        <end position="155"/>
    </location>
</feature>
<sequence>MSAGVMLLIDADNVSVDVMEQAVELMIERHGALHVRRAYCTAESALKHQTTFKRLGIKPMVNLAAGKNSTDIAMAVDAIDLVLALRPEVVAIASSDSDFAPLVQRLREKGCRVVGIGQDGKTGDETISVYDEFTVLAHRRGGVAKAPARGRGTRTSTRREPPTPPPRRAPAPVAPVVAAAPVVAPQPVAEPEPVDVPVVEAAPAVEPPAPERAPRRRRGRRDAELPAEVPVAAEAPMPEPEPEVPTPAAVPEPAPEAPAAEAPAPRRAPRRRKTAEPVAEAAPAPEPARPAPAPAAAYPDEIRQILAALPELLRGDAIELRLAAERLRDADLLGPRASSTRFFAPHADRFELLPAGQPNKVRLRPIEG</sequence>
<dbReference type="CDD" id="cd11297">
    <property type="entry name" value="PIN_LabA-like_N_1"/>
    <property type="match status" value="1"/>
</dbReference>
<keyword evidence="4" id="KW-1185">Reference proteome</keyword>
<dbReference type="RefSeq" id="WP_014427151.1">
    <property type="nucleotide sequence ID" value="NC_017075.1"/>
</dbReference>
<evidence type="ECO:0000256" key="1">
    <source>
        <dbReference type="SAM" id="MobiDB-lite"/>
    </source>
</evidence>
<proteinExistence type="predicted"/>
<evidence type="ECO:0000313" key="3">
    <source>
        <dbReference type="EMBL" id="BAL94279.1"/>
    </source>
</evidence>
<reference evidence="3 4" key="1">
    <citation type="journal article" date="2012" name="J. Bacteriol.">
        <title>Complete genome sequence of phototrophic betaproteobacterium Rubrivivax gelatinosus IL144.</title>
        <authorList>
            <person name="Nagashima S."/>
            <person name="Kamimura A."/>
            <person name="Shimizu T."/>
            <person name="Nakamura-isaki S."/>
            <person name="Aono E."/>
            <person name="Sakamoto K."/>
            <person name="Ichikawa N."/>
            <person name="Nakazawa H."/>
            <person name="Sekine M."/>
            <person name="Yamazaki S."/>
            <person name="Fujita N."/>
            <person name="Shimada K."/>
            <person name="Hanada S."/>
            <person name="Nagashima K.V.P."/>
        </authorList>
    </citation>
    <scope>NUCLEOTIDE SEQUENCE [LARGE SCALE GENOMIC DNA]</scope>
    <source>
        <strain evidence="4">NBRC 100245 / IL144</strain>
    </source>
</reference>
<organism evidence="3 4">
    <name type="scientific">Rubrivivax gelatinosus (strain NBRC 100245 / IL144)</name>
    <dbReference type="NCBI Taxonomy" id="983917"/>
    <lineage>
        <taxon>Bacteria</taxon>
        <taxon>Pseudomonadati</taxon>
        <taxon>Pseudomonadota</taxon>
        <taxon>Betaproteobacteria</taxon>
        <taxon>Burkholderiales</taxon>
        <taxon>Sphaerotilaceae</taxon>
        <taxon>Rubrivivax</taxon>
    </lineage>
</organism>
<feature type="compositionally biased region" description="Pro residues" evidence="1">
    <location>
        <begin position="162"/>
        <end position="172"/>
    </location>
</feature>
<dbReference type="Gene3D" id="3.40.50.1010">
    <property type="entry name" value="5'-nuclease"/>
    <property type="match status" value="1"/>
</dbReference>
<dbReference type="PANTHER" id="PTHR35811">
    <property type="entry name" value="SLR1870 PROTEIN"/>
    <property type="match status" value="1"/>
</dbReference>
<feature type="compositionally biased region" description="Pro residues" evidence="1">
    <location>
        <begin position="237"/>
        <end position="256"/>
    </location>
</feature>
<dbReference type="AlphaFoldDB" id="I0HMP2"/>
<feature type="domain" description="NYN" evidence="2">
    <location>
        <begin position="5"/>
        <end position="136"/>
    </location>
</feature>
<evidence type="ECO:0000259" key="2">
    <source>
        <dbReference type="Pfam" id="PF01936"/>
    </source>
</evidence>
<evidence type="ECO:0000313" key="4">
    <source>
        <dbReference type="Proteomes" id="UP000007883"/>
    </source>
</evidence>
<dbReference type="KEGG" id="rge:RGE_09380"/>
<protein>
    <recommendedName>
        <fullName evidence="2">NYN domain-containing protein</fullName>
    </recommendedName>
</protein>
<dbReference type="PATRIC" id="fig|983917.3.peg.919"/>
<feature type="region of interest" description="Disordered" evidence="1">
    <location>
        <begin position="141"/>
        <end position="172"/>
    </location>
</feature>
<dbReference type="eggNOG" id="COG1432">
    <property type="taxonomic scope" value="Bacteria"/>
</dbReference>
<dbReference type="EMBL" id="AP012320">
    <property type="protein sequence ID" value="BAL94279.1"/>
    <property type="molecule type" value="Genomic_DNA"/>
</dbReference>
<accession>I0HMP2</accession>
<dbReference type="STRING" id="983917.RGE_09380"/>
<feature type="compositionally biased region" description="Low complexity" evidence="1">
    <location>
        <begin position="226"/>
        <end position="236"/>
    </location>
</feature>
<name>I0HMP2_RUBGI</name>
<dbReference type="InterPro" id="IPR021139">
    <property type="entry name" value="NYN"/>
</dbReference>
<dbReference type="Proteomes" id="UP000007883">
    <property type="component" value="Chromosome"/>
</dbReference>